<dbReference type="Proteomes" id="UP000675881">
    <property type="component" value="Chromosome 12"/>
</dbReference>
<dbReference type="OrthoDB" id="407555at2759"/>
<sequence length="130" mass="14941">MHNPLHCSTEGGITFSSKNCSNSSARDHQHVSNSCSNFSWQNDGLKYFVMDFQHLMLLYDCHPCAFFLFDGINIKRRKTKYQVMERECYSCRKRESSSSNNSVTPSKMRGLSNIDHQEDNQIQTGCSKLS</sequence>
<feature type="region of interest" description="Disordered" evidence="1">
    <location>
        <begin position="91"/>
        <end position="114"/>
    </location>
</feature>
<evidence type="ECO:0000256" key="1">
    <source>
        <dbReference type="SAM" id="MobiDB-lite"/>
    </source>
</evidence>
<dbReference type="AlphaFoldDB" id="A0A7R8CGQ9"/>
<reference evidence="2" key="1">
    <citation type="submission" date="2021-02" db="EMBL/GenBank/DDBJ databases">
        <authorList>
            <person name="Bekaert M."/>
        </authorList>
    </citation>
    <scope>NUCLEOTIDE SEQUENCE</scope>
    <source>
        <strain evidence="2">IoA-00</strain>
    </source>
</reference>
<protein>
    <submittedName>
        <fullName evidence="2">(salmon louse) hypothetical protein</fullName>
    </submittedName>
</protein>
<organism evidence="2 3">
    <name type="scientific">Lepeophtheirus salmonis</name>
    <name type="common">Salmon louse</name>
    <name type="synonym">Caligus salmonis</name>
    <dbReference type="NCBI Taxonomy" id="72036"/>
    <lineage>
        <taxon>Eukaryota</taxon>
        <taxon>Metazoa</taxon>
        <taxon>Ecdysozoa</taxon>
        <taxon>Arthropoda</taxon>
        <taxon>Crustacea</taxon>
        <taxon>Multicrustacea</taxon>
        <taxon>Hexanauplia</taxon>
        <taxon>Copepoda</taxon>
        <taxon>Siphonostomatoida</taxon>
        <taxon>Caligidae</taxon>
        <taxon>Lepeophtheirus</taxon>
    </lineage>
</organism>
<evidence type="ECO:0000313" key="2">
    <source>
        <dbReference type="EMBL" id="CAF2817883.1"/>
    </source>
</evidence>
<evidence type="ECO:0000313" key="3">
    <source>
        <dbReference type="Proteomes" id="UP000675881"/>
    </source>
</evidence>
<dbReference type="EMBL" id="HG994591">
    <property type="protein sequence ID" value="CAF2817883.1"/>
    <property type="molecule type" value="Genomic_DNA"/>
</dbReference>
<keyword evidence="3" id="KW-1185">Reference proteome</keyword>
<gene>
    <name evidence="2" type="ORF">LSAA_3580</name>
</gene>
<name>A0A7R8CGQ9_LEPSM</name>
<accession>A0A7R8CGQ9</accession>
<proteinExistence type="predicted"/>